<evidence type="ECO:0000256" key="4">
    <source>
        <dbReference type="ARBA" id="ARBA00022490"/>
    </source>
</evidence>
<gene>
    <name evidence="16" type="primary">LOC117733935</name>
</gene>
<evidence type="ECO:0000256" key="7">
    <source>
        <dbReference type="ARBA" id="ARBA00022737"/>
    </source>
</evidence>
<evidence type="ECO:0000256" key="3">
    <source>
        <dbReference type="ARBA" id="ARBA00022475"/>
    </source>
</evidence>
<dbReference type="Gene3D" id="2.60.40.60">
    <property type="entry name" value="Cadherins"/>
    <property type="match status" value="5"/>
</dbReference>
<feature type="domain" description="Cadherin" evidence="15">
    <location>
        <begin position="261"/>
        <end position="371"/>
    </location>
</feature>
<dbReference type="SMART" id="SM00112">
    <property type="entry name" value="CA"/>
    <property type="match status" value="5"/>
</dbReference>
<dbReference type="PROSITE" id="PS50268">
    <property type="entry name" value="CADHERIN_2"/>
    <property type="match status" value="5"/>
</dbReference>
<keyword evidence="11" id="KW-0325">Glycoprotein</keyword>
<dbReference type="GO" id="GO:0005509">
    <property type="term" value="F:calcium ion binding"/>
    <property type="evidence" value="ECO:0007669"/>
    <property type="project" value="UniProtKB-UniRule"/>
</dbReference>
<dbReference type="GO" id="GO:0060027">
    <property type="term" value="P:convergent extension involved in gastrulation"/>
    <property type="evidence" value="ECO:0007669"/>
    <property type="project" value="UniProtKB-ARBA"/>
</dbReference>
<keyword evidence="8 12" id="KW-0106">Calcium</keyword>
<evidence type="ECO:0000256" key="11">
    <source>
        <dbReference type="ARBA" id="ARBA00023180"/>
    </source>
</evidence>
<keyword evidence="6 14" id="KW-0732">Signal</keyword>
<feature type="domain" description="Cadherin" evidence="15">
    <location>
        <begin position="48"/>
        <end position="131"/>
    </location>
</feature>
<dbReference type="FunFam" id="2.60.40.60:FF:000019">
    <property type="entry name" value="Cadherin 2"/>
    <property type="match status" value="1"/>
</dbReference>
<evidence type="ECO:0000256" key="5">
    <source>
        <dbReference type="ARBA" id="ARBA00022723"/>
    </source>
</evidence>
<evidence type="ECO:0000313" key="17">
    <source>
        <dbReference type="Proteomes" id="UP000694565"/>
    </source>
</evidence>
<dbReference type="KEGG" id="clum:117733935"/>
<dbReference type="InterPro" id="IPR002126">
    <property type="entry name" value="Cadherin-like_dom"/>
</dbReference>
<dbReference type="GO" id="GO:0044331">
    <property type="term" value="P:cell-cell adhesion mediated by cadherin"/>
    <property type="evidence" value="ECO:0007669"/>
    <property type="project" value="TreeGrafter"/>
</dbReference>
<dbReference type="PANTHER" id="PTHR24027:SF433">
    <property type="entry name" value="CADHERIN 27-RELATED"/>
    <property type="match status" value="1"/>
</dbReference>
<keyword evidence="9" id="KW-0130">Cell adhesion</keyword>
<dbReference type="Proteomes" id="UP000694565">
    <property type="component" value="Unplaced"/>
</dbReference>
<keyword evidence="13" id="KW-0812">Transmembrane</keyword>
<keyword evidence="10 13" id="KW-0472">Membrane</keyword>
<dbReference type="CDD" id="cd11304">
    <property type="entry name" value="Cadherin_repeat"/>
    <property type="match status" value="4"/>
</dbReference>
<evidence type="ECO:0000256" key="14">
    <source>
        <dbReference type="SAM" id="SignalP"/>
    </source>
</evidence>
<evidence type="ECO:0000256" key="13">
    <source>
        <dbReference type="SAM" id="Phobius"/>
    </source>
</evidence>
<dbReference type="InterPro" id="IPR015919">
    <property type="entry name" value="Cadherin-like_sf"/>
</dbReference>
<keyword evidence="3" id="KW-1003">Cell membrane</keyword>
<dbReference type="GO" id="GO:0055113">
    <property type="term" value="P:epiboly involved in gastrulation with mouth forming second"/>
    <property type="evidence" value="ECO:0007669"/>
    <property type="project" value="UniProtKB-ARBA"/>
</dbReference>
<feature type="transmembrane region" description="Helical" evidence="13">
    <location>
        <begin position="589"/>
        <end position="612"/>
    </location>
</feature>
<evidence type="ECO:0000313" key="16">
    <source>
        <dbReference type="Ensembl" id="ENSCLMP00005036262.1"/>
    </source>
</evidence>
<feature type="domain" description="Cadherin" evidence="15">
    <location>
        <begin position="132"/>
        <end position="243"/>
    </location>
</feature>
<dbReference type="GO" id="GO:0005912">
    <property type="term" value="C:adherens junction"/>
    <property type="evidence" value="ECO:0007669"/>
    <property type="project" value="TreeGrafter"/>
</dbReference>
<dbReference type="InterPro" id="IPR039808">
    <property type="entry name" value="Cadherin"/>
</dbReference>
<dbReference type="GO" id="GO:0007043">
    <property type="term" value="P:cell-cell junction assembly"/>
    <property type="evidence" value="ECO:0007669"/>
    <property type="project" value="TreeGrafter"/>
</dbReference>
<feature type="chain" id="PRO_5034983197" description="Cadherin domain-containing protein" evidence="14">
    <location>
        <begin position="19"/>
        <end position="830"/>
    </location>
</feature>
<evidence type="ECO:0000256" key="6">
    <source>
        <dbReference type="ARBA" id="ARBA00022729"/>
    </source>
</evidence>
<feature type="signal peptide" evidence="14">
    <location>
        <begin position="1"/>
        <end position="18"/>
    </location>
</feature>
<dbReference type="GO" id="GO:0034332">
    <property type="term" value="P:adherens junction organization"/>
    <property type="evidence" value="ECO:0007669"/>
    <property type="project" value="TreeGrafter"/>
</dbReference>
<dbReference type="PANTHER" id="PTHR24027">
    <property type="entry name" value="CADHERIN-23"/>
    <property type="match status" value="1"/>
</dbReference>
<evidence type="ECO:0000256" key="8">
    <source>
        <dbReference type="ARBA" id="ARBA00022837"/>
    </source>
</evidence>
<dbReference type="GO" id="GO:0000902">
    <property type="term" value="P:cell morphogenesis"/>
    <property type="evidence" value="ECO:0007669"/>
    <property type="project" value="TreeGrafter"/>
</dbReference>
<evidence type="ECO:0000259" key="15">
    <source>
        <dbReference type="PROSITE" id="PS50268"/>
    </source>
</evidence>
<dbReference type="GO" id="GO:0016477">
    <property type="term" value="P:cell migration"/>
    <property type="evidence" value="ECO:0007669"/>
    <property type="project" value="TreeGrafter"/>
</dbReference>
<dbReference type="AlphaFoldDB" id="A0A8C3G5R2"/>
<dbReference type="GO" id="GO:0045296">
    <property type="term" value="F:cadherin binding"/>
    <property type="evidence" value="ECO:0007669"/>
    <property type="project" value="TreeGrafter"/>
</dbReference>
<reference evidence="16" key="1">
    <citation type="submission" date="2025-08" db="UniProtKB">
        <authorList>
            <consortium name="Ensembl"/>
        </authorList>
    </citation>
    <scope>IDENTIFICATION</scope>
</reference>
<dbReference type="GeneTree" id="ENSGT00940000155218"/>
<dbReference type="PRINTS" id="PR01820">
    <property type="entry name" value="DESMOCOLLIN"/>
</dbReference>
<organism evidence="16 17">
    <name type="scientific">Cyclopterus lumpus</name>
    <name type="common">Lumpsucker</name>
    <dbReference type="NCBI Taxonomy" id="8103"/>
    <lineage>
        <taxon>Eukaryota</taxon>
        <taxon>Metazoa</taxon>
        <taxon>Chordata</taxon>
        <taxon>Craniata</taxon>
        <taxon>Vertebrata</taxon>
        <taxon>Euteleostomi</taxon>
        <taxon>Actinopterygii</taxon>
        <taxon>Neopterygii</taxon>
        <taxon>Teleostei</taxon>
        <taxon>Neoteleostei</taxon>
        <taxon>Acanthomorphata</taxon>
        <taxon>Eupercaria</taxon>
        <taxon>Perciformes</taxon>
        <taxon>Cottioidei</taxon>
        <taxon>Cottales</taxon>
        <taxon>Cyclopteridae</taxon>
        <taxon>Cyclopterus</taxon>
    </lineage>
</organism>
<comment type="subcellular location">
    <subcellularLocation>
        <location evidence="1">Cell membrane</location>
    </subcellularLocation>
    <subcellularLocation>
        <location evidence="2">Cytoplasm</location>
    </subcellularLocation>
</comment>
<keyword evidence="17" id="KW-1185">Reference proteome</keyword>
<dbReference type="Pfam" id="PF00028">
    <property type="entry name" value="Cadherin"/>
    <property type="match status" value="3"/>
</dbReference>
<dbReference type="GO" id="GO:0016339">
    <property type="term" value="P:calcium-dependent cell-cell adhesion via plasma membrane cell adhesion molecules"/>
    <property type="evidence" value="ECO:0007669"/>
    <property type="project" value="TreeGrafter"/>
</dbReference>
<dbReference type="GO" id="GO:0007156">
    <property type="term" value="P:homophilic cell adhesion via plasma membrane adhesion molecules"/>
    <property type="evidence" value="ECO:0007669"/>
    <property type="project" value="InterPro"/>
</dbReference>
<keyword evidence="7" id="KW-0677">Repeat</keyword>
<evidence type="ECO:0000256" key="12">
    <source>
        <dbReference type="PROSITE-ProRule" id="PRU00043"/>
    </source>
</evidence>
<dbReference type="GO" id="GO:0016342">
    <property type="term" value="C:catenin complex"/>
    <property type="evidence" value="ECO:0007669"/>
    <property type="project" value="TreeGrafter"/>
</dbReference>
<dbReference type="GeneID" id="117733935"/>
<proteinExistence type="predicted"/>
<keyword evidence="13" id="KW-1133">Transmembrane helix</keyword>
<protein>
    <recommendedName>
        <fullName evidence="15">Cadherin domain-containing protein</fullName>
    </recommendedName>
</protein>
<reference evidence="16" key="2">
    <citation type="submission" date="2025-09" db="UniProtKB">
        <authorList>
            <consortium name="Ensembl"/>
        </authorList>
    </citation>
    <scope>IDENTIFICATION</scope>
</reference>
<evidence type="ECO:0000256" key="9">
    <source>
        <dbReference type="ARBA" id="ARBA00022889"/>
    </source>
</evidence>
<evidence type="ECO:0000256" key="2">
    <source>
        <dbReference type="ARBA" id="ARBA00004496"/>
    </source>
</evidence>
<dbReference type="OrthoDB" id="9045962at2759"/>
<dbReference type="Ensembl" id="ENSCLMT00005037698.1">
    <property type="protein sequence ID" value="ENSCLMP00005036262.1"/>
    <property type="gene ID" value="ENSCLMG00005017321.1"/>
</dbReference>
<feature type="domain" description="Cadherin" evidence="15">
    <location>
        <begin position="491"/>
        <end position="579"/>
    </location>
</feature>
<keyword evidence="4" id="KW-0963">Cytoplasm</keyword>
<dbReference type="FunFam" id="2.60.40.60:FF:000095">
    <property type="entry name" value="Cadherin 13"/>
    <property type="match status" value="1"/>
</dbReference>
<dbReference type="GO" id="GO:0008013">
    <property type="term" value="F:beta-catenin binding"/>
    <property type="evidence" value="ECO:0007669"/>
    <property type="project" value="TreeGrafter"/>
</dbReference>
<name>A0A8C3G5R2_CYCLU</name>
<dbReference type="SUPFAM" id="SSF49313">
    <property type="entry name" value="Cadherin-like"/>
    <property type="match status" value="5"/>
</dbReference>
<dbReference type="PROSITE" id="PS00232">
    <property type="entry name" value="CADHERIN_1"/>
    <property type="match status" value="2"/>
</dbReference>
<dbReference type="InterPro" id="IPR020894">
    <property type="entry name" value="Cadherin_CS"/>
</dbReference>
<dbReference type="GO" id="GO:0005737">
    <property type="term" value="C:cytoplasm"/>
    <property type="evidence" value="ECO:0007669"/>
    <property type="project" value="UniProtKB-SubCell"/>
</dbReference>
<feature type="domain" description="Cadherin" evidence="15">
    <location>
        <begin position="372"/>
        <end position="479"/>
    </location>
</feature>
<evidence type="ECO:0000256" key="1">
    <source>
        <dbReference type="ARBA" id="ARBA00004236"/>
    </source>
</evidence>
<dbReference type="FunFam" id="2.60.40.60:FF:000011">
    <property type="entry name" value="Cadherin 1"/>
    <property type="match status" value="1"/>
</dbReference>
<dbReference type="PRINTS" id="PR00205">
    <property type="entry name" value="CADHERIN"/>
</dbReference>
<sequence length="830" mass="91665">METIHLGLSLLLCLGVSSETLKRQKRNWIIDSFSIDEGYSGVFPYVLDSIKIQNELTLYKISGQGVDRDPKGLLEIDNHTGQITVHRPVDFEEHQVLQLDFQAIDRESHIIDTQLGVEILIIDANDNPPLFERDVYHFNLTEATSQGTEEIKIMATDKDKSKKFNSFDLQIVSVHPEPFDLEFDLTQHFQIGTISFKGCLDHERAEKYTIIVEAKDHGEQKQLSSSCIVIIHIEDGNNHLPVITGHTGSGRVKEGEENVLVNRLQVTDKDSEGTAAWRAEYQIQGDTGNNFRISTDRVTNEGLLYLNKPLDYEDGPLKNLTISVENKIPYRLCRVVHRSAAGLWEVTVGGGETETREVTVTVEDVNEPPVFDPPKKRVTQRENVEVGKYLATFTARDPDVAGANALVYKKRDDPADWVAVDAETGKITTTKLIDRESTFVKDNVYTVTLWAVDDGQPPMTGTATLDIVITDENDNAPFLAQSAVDVCQSHGVSLANVTAVDLDEEPYGGPFNFRLQDKEKGKWKLDPAQGFSVNLVKEPAVHSGDYELLLEVSDLQGTRATHNLRVTVCRCGDAARPNCRVRKAASSSFGGGALVVVLFATLLLAGVLLLAFMVSCKKKSKAIANDDTHQYLMKSNIEKPGTDCKVWTLNQEYSQFPAKQFNNSTAVSNAKTEHDLSAKLSTGSTMEGNFVRASSFLSSTRASSRMTNQHRNSMHWPMGASAAMSNLHRSSMHKTWIGRSASSANRENVTDDAMLLNMLNMLNKTLSNHEAAEEELGDYAPRVYAEEGGASTDSELDAISIPDVSFDADLDADQASKFNTLASICMPGGL</sequence>
<keyword evidence="5" id="KW-0479">Metal-binding</keyword>
<dbReference type="RefSeq" id="XP_034393782.1">
    <property type="nucleotide sequence ID" value="XM_034537891.1"/>
</dbReference>
<dbReference type="FunFam" id="2.60.40.60:FF:000031">
    <property type="entry name" value="Cadherin 3"/>
    <property type="match status" value="1"/>
</dbReference>
<evidence type="ECO:0000256" key="10">
    <source>
        <dbReference type="ARBA" id="ARBA00023136"/>
    </source>
</evidence>
<accession>A0A8C3G5R2</accession>